<dbReference type="Proteomes" id="UP000016487">
    <property type="component" value="Unassembled WGS sequence"/>
</dbReference>
<reference evidence="1" key="2">
    <citation type="submission" date="2015-03" db="EMBL/GenBank/DDBJ databases">
        <title>Genome sequence of Pseudoalteromonas citrea.</title>
        <authorList>
            <person name="Xie B.-B."/>
            <person name="Rong J.-C."/>
            <person name="Qin Q.-L."/>
            <person name="Zhang Y.-Z."/>
        </authorList>
    </citation>
    <scope>NUCLEOTIDE SEQUENCE</scope>
    <source>
        <strain evidence="1">DSM 8771</strain>
    </source>
</reference>
<comment type="caution">
    <text evidence="1">The sequence shown here is derived from an EMBL/GenBank/DDBJ whole genome shotgun (WGS) entry which is preliminary data.</text>
</comment>
<evidence type="ECO:0000313" key="2">
    <source>
        <dbReference type="Proteomes" id="UP000016487"/>
    </source>
</evidence>
<gene>
    <name evidence="1" type="ORF">PCIT_a1506</name>
</gene>
<protein>
    <submittedName>
        <fullName evidence="1">Uncharacterized protein</fullName>
    </submittedName>
</protein>
<evidence type="ECO:0000313" key="1">
    <source>
        <dbReference type="EMBL" id="KAF7775337.1"/>
    </source>
</evidence>
<dbReference type="RefSeq" id="WP_010361588.1">
    <property type="nucleotide sequence ID" value="NZ_AHBZ03000012.1"/>
</dbReference>
<proteinExistence type="predicted"/>
<name>A0AAD4AMA6_9GAMM</name>
<dbReference type="AlphaFoldDB" id="A0AAD4AMA6"/>
<reference evidence="1" key="1">
    <citation type="journal article" date="2012" name="J. Bacteriol.">
        <title>Genome sequences of type strains of seven species of the marine bacterium Pseudoalteromonas.</title>
        <authorList>
            <person name="Xie B.B."/>
            <person name="Shu Y.L."/>
            <person name="Qin Q.L."/>
            <person name="Rong J.C."/>
            <person name="Zhang X.Y."/>
            <person name="Chen X.L."/>
            <person name="Shi M."/>
            <person name="He H.L."/>
            <person name="Zhou B.C."/>
            <person name="Zhang Y.Z."/>
        </authorList>
    </citation>
    <scope>NUCLEOTIDE SEQUENCE</scope>
    <source>
        <strain evidence="1">DSM 8771</strain>
    </source>
</reference>
<sequence length="149" mass="17527">MFIALKWDHQIGAHFVSWLVVECSSVSEKFGLPQALPPRRDIAYFVHEKTAEQDAKAFSNYKNNTPQETIKHYSPYLSEHHGYCHYEWDHSYFSGFIRHAVLYWEDGYHLQPTPIRDDVGYFICPQHSETDSRFFAHYKLMNKHNGEGG</sequence>
<organism evidence="1 2">
    <name type="scientific">Pseudoalteromonas citrea</name>
    <dbReference type="NCBI Taxonomy" id="43655"/>
    <lineage>
        <taxon>Bacteria</taxon>
        <taxon>Pseudomonadati</taxon>
        <taxon>Pseudomonadota</taxon>
        <taxon>Gammaproteobacteria</taxon>
        <taxon>Alteromonadales</taxon>
        <taxon>Pseudoalteromonadaceae</taxon>
        <taxon>Pseudoalteromonas</taxon>
    </lineage>
</organism>
<dbReference type="EMBL" id="AHBZ03000012">
    <property type="protein sequence ID" value="KAF7775337.1"/>
    <property type="molecule type" value="Genomic_DNA"/>
</dbReference>
<accession>A0AAD4AMA6</accession>